<dbReference type="GO" id="GO:0009103">
    <property type="term" value="P:lipopolysaccharide biosynthetic process"/>
    <property type="evidence" value="ECO:0007669"/>
    <property type="project" value="UniProtKB-ARBA"/>
</dbReference>
<keyword evidence="12" id="KW-1185">Reference proteome</keyword>
<evidence type="ECO:0000256" key="7">
    <source>
        <dbReference type="ARBA" id="ARBA00023136"/>
    </source>
</evidence>
<feature type="transmembrane region" description="Helical" evidence="9">
    <location>
        <begin position="305"/>
        <end position="324"/>
    </location>
</feature>
<feature type="transmembrane region" description="Helical" evidence="9">
    <location>
        <begin position="256"/>
        <end position="275"/>
    </location>
</feature>
<keyword evidence="5 9" id="KW-0812">Transmembrane</keyword>
<dbReference type="EMBL" id="BONZ01000050">
    <property type="protein sequence ID" value="GIH17246.1"/>
    <property type="molecule type" value="Genomic_DNA"/>
</dbReference>
<feature type="transmembrane region" description="Helical" evidence="9">
    <location>
        <begin position="390"/>
        <end position="407"/>
    </location>
</feature>
<feature type="transmembrane region" description="Helical" evidence="9">
    <location>
        <begin position="138"/>
        <end position="157"/>
    </location>
</feature>
<protein>
    <recommendedName>
        <fullName evidence="10">Glycosyltransferase RgtA/B/C/D-like domain-containing protein</fullName>
    </recommendedName>
</protein>
<feature type="region of interest" description="Disordered" evidence="8">
    <location>
        <begin position="1"/>
        <end position="20"/>
    </location>
</feature>
<keyword evidence="6 9" id="KW-1133">Transmembrane helix</keyword>
<dbReference type="InterPro" id="IPR050297">
    <property type="entry name" value="LipidA_mod_glycosyltrf_83"/>
</dbReference>
<name>A0A8J3VT37_9ACTN</name>
<dbReference type="PANTHER" id="PTHR33908:SF3">
    <property type="entry name" value="UNDECAPRENYL PHOSPHATE-ALPHA-4-AMINO-4-DEOXY-L-ARABINOSE ARABINOSYL TRANSFERASE"/>
    <property type="match status" value="1"/>
</dbReference>
<evidence type="ECO:0000259" key="10">
    <source>
        <dbReference type="Pfam" id="PF13231"/>
    </source>
</evidence>
<evidence type="ECO:0000313" key="11">
    <source>
        <dbReference type="EMBL" id="GIH17246.1"/>
    </source>
</evidence>
<dbReference type="PANTHER" id="PTHR33908">
    <property type="entry name" value="MANNOSYLTRANSFERASE YKCB-RELATED"/>
    <property type="match status" value="1"/>
</dbReference>
<organism evidence="11 12">
    <name type="scientific">Rugosimonospora africana</name>
    <dbReference type="NCBI Taxonomy" id="556532"/>
    <lineage>
        <taxon>Bacteria</taxon>
        <taxon>Bacillati</taxon>
        <taxon>Actinomycetota</taxon>
        <taxon>Actinomycetes</taxon>
        <taxon>Micromonosporales</taxon>
        <taxon>Micromonosporaceae</taxon>
        <taxon>Rugosimonospora</taxon>
    </lineage>
</organism>
<dbReference type="GO" id="GO:0005886">
    <property type="term" value="C:plasma membrane"/>
    <property type="evidence" value="ECO:0007669"/>
    <property type="project" value="UniProtKB-SubCell"/>
</dbReference>
<feature type="transmembrane region" description="Helical" evidence="9">
    <location>
        <begin position="213"/>
        <end position="244"/>
    </location>
</feature>
<evidence type="ECO:0000256" key="5">
    <source>
        <dbReference type="ARBA" id="ARBA00022692"/>
    </source>
</evidence>
<proteinExistence type="predicted"/>
<evidence type="ECO:0000256" key="4">
    <source>
        <dbReference type="ARBA" id="ARBA00022679"/>
    </source>
</evidence>
<comment type="subcellular location">
    <subcellularLocation>
        <location evidence="1">Cell membrane</location>
        <topology evidence="1">Multi-pass membrane protein</topology>
    </subcellularLocation>
</comment>
<evidence type="ECO:0000256" key="6">
    <source>
        <dbReference type="ARBA" id="ARBA00022989"/>
    </source>
</evidence>
<accession>A0A8J3VT37</accession>
<evidence type="ECO:0000256" key="3">
    <source>
        <dbReference type="ARBA" id="ARBA00022676"/>
    </source>
</evidence>
<evidence type="ECO:0000256" key="2">
    <source>
        <dbReference type="ARBA" id="ARBA00022475"/>
    </source>
</evidence>
<evidence type="ECO:0000313" key="12">
    <source>
        <dbReference type="Proteomes" id="UP000642748"/>
    </source>
</evidence>
<reference evidence="11" key="1">
    <citation type="submission" date="2021-01" db="EMBL/GenBank/DDBJ databases">
        <title>Whole genome shotgun sequence of Rugosimonospora africana NBRC 104875.</title>
        <authorList>
            <person name="Komaki H."/>
            <person name="Tamura T."/>
        </authorList>
    </citation>
    <scope>NUCLEOTIDE SEQUENCE</scope>
    <source>
        <strain evidence="11">NBRC 104875</strain>
    </source>
</reference>
<keyword evidence="7 9" id="KW-0472">Membrane</keyword>
<dbReference type="GO" id="GO:0010041">
    <property type="term" value="P:response to iron(III) ion"/>
    <property type="evidence" value="ECO:0007669"/>
    <property type="project" value="TreeGrafter"/>
</dbReference>
<feature type="transmembrane region" description="Helical" evidence="9">
    <location>
        <begin position="65"/>
        <end position="83"/>
    </location>
</feature>
<evidence type="ECO:0000256" key="1">
    <source>
        <dbReference type="ARBA" id="ARBA00004651"/>
    </source>
</evidence>
<dbReference type="Proteomes" id="UP000642748">
    <property type="component" value="Unassembled WGS sequence"/>
</dbReference>
<feature type="transmembrane region" description="Helical" evidence="9">
    <location>
        <begin position="189"/>
        <end position="207"/>
    </location>
</feature>
<sequence length="543" mass="59739">MLVNERNSPPPRQRPNSHDATVLLPRTHAGTVVLPRLPPEASSFADPVPAEERPPSKRIALWRQLLLFCGPAALTIALGWYGIGQRQMWNDEYATEHAATLAWHDLFRLLGNTDRVLTLYYVLMHFWVSVAGDSPAMLRLPAVVAMGCAAGFTALVGQRLFNSNAGLIAGVVFALLPSVSRYAQEARPYALAVAAATLSTLILLVALERPVWGFWLLYALSVGFAAGFHLVSILVVAPHVLLVWFRYRRSNRDVRLWKSIGAFALIAALAMPLAFSSSGQSAQIAWIKADKHAIVQFPAQLFGSYPTSVALAAMGLLGTLVLLFTRHRRLAVTLLAWTILPPVLTYVTFPVLHVFLFRYLLFTLPAWALLAVGWIYAVVRVTTRHSWPQLLIGAAVIPALVLLTLPAQHAVRAHLMGDEPDYPSAAKTIVAGLRADDGIAFAGTRRPPRLGLQYEMRHDAAQPVDVFLLKTPAQTGGYGAEECPSALPCIGTRQRIWLVNTSDDTSPWTGMQPERARALNSLFTVSQNWDFPLIHVFLLQRKA</sequence>
<dbReference type="InterPro" id="IPR038731">
    <property type="entry name" value="RgtA/B/C-like"/>
</dbReference>
<gene>
    <name evidence="11" type="ORF">Raf01_54180</name>
</gene>
<keyword evidence="3" id="KW-0328">Glycosyltransferase</keyword>
<feature type="domain" description="Glycosyltransferase RgtA/B/C/D-like" evidence="10">
    <location>
        <begin position="123"/>
        <end position="268"/>
    </location>
</feature>
<dbReference type="Pfam" id="PF13231">
    <property type="entry name" value="PMT_2"/>
    <property type="match status" value="1"/>
</dbReference>
<feature type="transmembrane region" description="Helical" evidence="9">
    <location>
        <begin position="355"/>
        <end position="378"/>
    </location>
</feature>
<feature type="transmembrane region" description="Helical" evidence="9">
    <location>
        <begin position="331"/>
        <end position="349"/>
    </location>
</feature>
<dbReference type="AlphaFoldDB" id="A0A8J3VT37"/>
<keyword evidence="4" id="KW-0808">Transferase</keyword>
<evidence type="ECO:0000256" key="9">
    <source>
        <dbReference type="SAM" id="Phobius"/>
    </source>
</evidence>
<keyword evidence="2" id="KW-1003">Cell membrane</keyword>
<comment type="caution">
    <text evidence="11">The sequence shown here is derived from an EMBL/GenBank/DDBJ whole genome shotgun (WGS) entry which is preliminary data.</text>
</comment>
<dbReference type="GO" id="GO:0016763">
    <property type="term" value="F:pentosyltransferase activity"/>
    <property type="evidence" value="ECO:0007669"/>
    <property type="project" value="TreeGrafter"/>
</dbReference>
<evidence type="ECO:0000256" key="8">
    <source>
        <dbReference type="SAM" id="MobiDB-lite"/>
    </source>
</evidence>